<keyword evidence="4 6" id="KW-1133">Transmembrane helix</keyword>
<evidence type="ECO:0000313" key="8">
    <source>
        <dbReference type="Proteomes" id="UP001501822"/>
    </source>
</evidence>
<comment type="subcellular location">
    <subcellularLocation>
        <location evidence="1">Cell membrane</location>
        <topology evidence="1">Multi-pass membrane protein</topology>
    </subcellularLocation>
</comment>
<dbReference type="PANTHER" id="PTHR32196">
    <property type="entry name" value="ABC TRANSPORTER PERMEASE PROTEIN YPHD-RELATED-RELATED"/>
    <property type="match status" value="1"/>
</dbReference>
<keyword evidence="5 6" id="KW-0472">Membrane</keyword>
<evidence type="ECO:0000256" key="3">
    <source>
        <dbReference type="ARBA" id="ARBA00022692"/>
    </source>
</evidence>
<feature type="transmembrane region" description="Helical" evidence="6">
    <location>
        <begin position="240"/>
        <end position="261"/>
    </location>
</feature>
<keyword evidence="8" id="KW-1185">Reference proteome</keyword>
<dbReference type="PANTHER" id="PTHR32196:SF69">
    <property type="entry name" value="BRANCHED-CHAIN AMINO ACID TRANSPORT SYSTEM, PERMEASE PROTEIN"/>
    <property type="match status" value="1"/>
</dbReference>
<sequence length="309" mass="32502">MNYIGVLLDALETGMPFAIAYLGVWMVFRLQDDFDLTVGSTFTMGACLTGTWLLHGHNPWAALVISAVVAGAAGAITFAAMRLLGLSLVLASIVVNVGLFSVNLAILGAPQANFFSAGTIFASWSRATGIHDTQYANILLGGGITAIVVAILSFFLLTETGAALRASGMNPRMVRSVGVSPAVMLFITIVAGNALCGLAGSLVAQQQRFSDVNMGIDTIIVGVTAVLLGELVLRGRSVVLHGVIAVVIGTILYRCLISYVLRLGVNPNYFNAITAVVVFSAVFVRKSAGVRWRFRPSIASRLLPKGAVK</sequence>
<dbReference type="Proteomes" id="UP001501822">
    <property type="component" value="Unassembled WGS sequence"/>
</dbReference>
<dbReference type="EMBL" id="BAAABM010000041">
    <property type="protein sequence ID" value="GAA0349917.1"/>
    <property type="molecule type" value="Genomic_DNA"/>
</dbReference>
<gene>
    <name evidence="7" type="ORF">GCM10010151_44530</name>
</gene>
<dbReference type="CDD" id="cd06574">
    <property type="entry name" value="TM_PBP1_branched-chain-AA_like"/>
    <property type="match status" value="1"/>
</dbReference>
<accession>A0ABN0WY69</accession>
<evidence type="ECO:0000256" key="6">
    <source>
        <dbReference type="SAM" id="Phobius"/>
    </source>
</evidence>
<feature type="transmembrane region" description="Helical" evidence="6">
    <location>
        <begin position="60"/>
        <end position="81"/>
    </location>
</feature>
<dbReference type="Pfam" id="PF02653">
    <property type="entry name" value="BPD_transp_2"/>
    <property type="match status" value="1"/>
</dbReference>
<name>A0ABN0WY69_9ACTN</name>
<feature type="transmembrane region" description="Helical" evidence="6">
    <location>
        <begin position="178"/>
        <end position="202"/>
    </location>
</feature>
<evidence type="ECO:0000256" key="4">
    <source>
        <dbReference type="ARBA" id="ARBA00022989"/>
    </source>
</evidence>
<feature type="transmembrane region" description="Helical" evidence="6">
    <location>
        <begin position="6"/>
        <end position="27"/>
    </location>
</feature>
<feature type="transmembrane region" description="Helical" evidence="6">
    <location>
        <begin position="267"/>
        <end position="284"/>
    </location>
</feature>
<feature type="transmembrane region" description="Helical" evidence="6">
    <location>
        <begin position="135"/>
        <end position="157"/>
    </location>
</feature>
<dbReference type="RefSeq" id="WP_252807630.1">
    <property type="nucleotide sequence ID" value="NZ_BAAABM010000041.1"/>
</dbReference>
<evidence type="ECO:0000256" key="5">
    <source>
        <dbReference type="ARBA" id="ARBA00023136"/>
    </source>
</evidence>
<organism evidence="7 8">
    <name type="scientific">Actinoallomurus spadix</name>
    <dbReference type="NCBI Taxonomy" id="79912"/>
    <lineage>
        <taxon>Bacteria</taxon>
        <taxon>Bacillati</taxon>
        <taxon>Actinomycetota</taxon>
        <taxon>Actinomycetes</taxon>
        <taxon>Streptosporangiales</taxon>
        <taxon>Thermomonosporaceae</taxon>
        <taxon>Actinoallomurus</taxon>
    </lineage>
</organism>
<feature type="transmembrane region" description="Helical" evidence="6">
    <location>
        <begin position="88"/>
        <end position="109"/>
    </location>
</feature>
<evidence type="ECO:0000256" key="1">
    <source>
        <dbReference type="ARBA" id="ARBA00004651"/>
    </source>
</evidence>
<evidence type="ECO:0000256" key="2">
    <source>
        <dbReference type="ARBA" id="ARBA00022475"/>
    </source>
</evidence>
<comment type="caution">
    <text evidence="7">The sequence shown here is derived from an EMBL/GenBank/DDBJ whole genome shotgun (WGS) entry which is preliminary data.</text>
</comment>
<keyword evidence="3 6" id="KW-0812">Transmembrane</keyword>
<evidence type="ECO:0000313" key="7">
    <source>
        <dbReference type="EMBL" id="GAA0349917.1"/>
    </source>
</evidence>
<proteinExistence type="predicted"/>
<feature type="transmembrane region" description="Helical" evidence="6">
    <location>
        <begin position="214"/>
        <end position="233"/>
    </location>
</feature>
<dbReference type="InterPro" id="IPR001851">
    <property type="entry name" value="ABC_transp_permease"/>
</dbReference>
<protein>
    <submittedName>
        <fullName evidence="7">Branched-chain amino acid ABC transporter permease</fullName>
    </submittedName>
</protein>
<reference evidence="7 8" key="1">
    <citation type="journal article" date="2019" name="Int. J. Syst. Evol. Microbiol.">
        <title>The Global Catalogue of Microorganisms (GCM) 10K type strain sequencing project: providing services to taxonomists for standard genome sequencing and annotation.</title>
        <authorList>
            <consortium name="The Broad Institute Genomics Platform"/>
            <consortium name="The Broad Institute Genome Sequencing Center for Infectious Disease"/>
            <person name="Wu L."/>
            <person name="Ma J."/>
        </authorList>
    </citation>
    <scope>NUCLEOTIDE SEQUENCE [LARGE SCALE GENOMIC DNA]</scope>
    <source>
        <strain evidence="7 8">JCM 3146</strain>
    </source>
</reference>
<keyword evidence="2" id="KW-1003">Cell membrane</keyword>